<dbReference type="GO" id="GO:0000162">
    <property type="term" value="P:L-tryptophan biosynthetic process"/>
    <property type="evidence" value="ECO:0007669"/>
    <property type="project" value="TreeGrafter"/>
</dbReference>
<dbReference type="SUPFAM" id="SSF51366">
    <property type="entry name" value="Ribulose-phoshate binding barrel"/>
    <property type="match status" value="1"/>
</dbReference>
<name>A0A0A7V5F5_9ARCH</name>
<evidence type="ECO:0000256" key="9">
    <source>
        <dbReference type="ARBA" id="ARBA00023102"/>
    </source>
</evidence>
<dbReference type="PANTHER" id="PTHR43090">
    <property type="entry name" value="1-(5-PHOSPHORIBOSYL)-5-[(5-PHOSPHORIBOSYLAMINO)METHYLIDENEAMINO] IMIDAZOLE-4-CARBOXAMIDE ISOMERASE"/>
    <property type="match status" value="1"/>
</dbReference>
<dbReference type="EMBL" id="LXWN01000003">
    <property type="protein sequence ID" value="PTL87104.1"/>
    <property type="molecule type" value="Genomic_DNA"/>
</dbReference>
<dbReference type="UniPathway" id="UPA00031">
    <property type="reaction ID" value="UER00009"/>
</dbReference>
<dbReference type="Proteomes" id="UP000241022">
    <property type="component" value="Unassembled WGS sequence"/>
</dbReference>
<dbReference type="CDD" id="cd04732">
    <property type="entry name" value="HisA"/>
    <property type="match status" value="1"/>
</dbReference>
<sequence length="242" mass="26459">MKIIPAIDLMDGKVVRLYKGDPKNKIIYSNNPVEIAKKWESLGGDILHIVDLDATLGSGENSKIIKEISENTSIPLQVAGGLRTEEKISEVLDFASRAVIGTIAMQLKESEQDNILSDFIQTFGSERIVISIDHVDGKIVTHGWQNNTGIDLYDATNEFVNYGFTEFLTTNVSKDGTLEGPDIESLKKICQIKKCNAIASGGISKMQDIQDVNEIDPFGVILGKALYEGLVSIEEAKKIGSN</sequence>
<feature type="active site" description="Proton donor" evidence="11">
    <location>
        <position position="133"/>
    </location>
</feature>
<dbReference type="EMBL" id="CP007026">
    <property type="protein sequence ID" value="AJA91925.1"/>
    <property type="molecule type" value="Genomic_DNA"/>
</dbReference>
<dbReference type="InterPro" id="IPR013785">
    <property type="entry name" value="Aldolase_TIM"/>
</dbReference>
<evidence type="ECO:0000256" key="6">
    <source>
        <dbReference type="ARBA" id="ARBA00018464"/>
    </source>
</evidence>
<keyword evidence="9 11" id="KW-0368">Histidine biosynthesis</keyword>
<dbReference type="InterPro" id="IPR044524">
    <property type="entry name" value="Isoase_HisA-like"/>
</dbReference>
<dbReference type="PANTHER" id="PTHR43090:SF2">
    <property type="entry name" value="1-(5-PHOSPHORIBOSYL)-5-[(5-PHOSPHORIBOSYLAMINO)METHYLIDENEAMINO] IMIDAZOLE-4-CARBOXAMIDE ISOMERASE"/>
    <property type="match status" value="1"/>
</dbReference>
<evidence type="ECO:0000256" key="5">
    <source>
        <dbReference type="ARBA" id="ARBA00012550"/>
    </source>
</evidence>
<reference evidence="14 16" key="3">
    <citation type="submission" date="2018-04" db="EMBL/GenBank/DDBJ databases">
        <title>Transcriptomics of ammonia oxidizing archaea.</title>
        <authorList>
            <person name="Carini P."/>
        </authorList>
    </citation>
    <scope>NUCLEOTIDE SEQUENCE [LARGE SCALE GENOMIC DNA]</scope>
    <source>
        <strain evidence="14 16">U25</strain>
    </source>
</reference>
<keyword evidence="16" id="KW-1185">Reference proteome</keyword>
<dbReference type="HOGENOM" id="CLU_048577_1_1_2"/>
<gene>
    <name evidence="11" type="primary">hisA</name>
    <name evidence="14" type="ORF">A7X95_07265</name>
    <name evidence="13" type="ORF">T478_1294</name>
</gene>
<dbReference type="OrthoDB" id="52866at2157"/>
<dbReference type="AlphaFoldDB" id="A0A0A7V5F5"/>
<keyword evidence="8 11" id="KW-0028">Amino-acid biosynthesis</keyword>
<comment type="catalytic activity">
    <reaction evidence="1 11">
        <text>1-(5-phospho-beta-D-ribosyl)-5-[(5-phospho-beta-D-ribosylamino)methylideneamino]imidazole-4-carboxamide = 5-[(5-phospho-1-deoxy-D-ribulos-1-ylimino)methylamino]-1-(5-phospho-beta-D-ribosyl)imidazole-4-carboxamide</text>
        <dbReference type="Rhea" id="RHEA:15469"/>
        <dbReference type="ChEBI" id="CHEBI:58435"/>
        <dbReference type="ChEBI" id="CHEBI:58525"/>
        <dbReference type="EC" id="5.3.1.16"/>
    </reaction>
</comment>
<dbReference type="InterPro" id="IPR006062">
    <property type="entry name" value="His_biosynth"/>
</dbReference>
<dbReference type="Proteomes" id="UP000030944">
    <property type="component" value="Chromosome"/>
</dbReference>
<dbReference type="RefSeq" id="WP_048106159.1">
    <property type="nucleotide sequence ID" value="NZ_CP007026.1"/>
</dbReference>
<keyword evidence="10 11" id="KW-0413">Isomerase</keyword>
<evidence type="ECO:0000256" key="3">
    <source>
        <dbReference type="ARBA" id="ARBA00005133"/>
    </source>
</evidence>
<protein>
    <recommendedName>
        <fullName evidence="6 11">1-(5-phosphoribosyl)-5-[(5-phosphoribosylamino)methylideneamino] imidazole-4-carboxamide isomerase</fullName>
        <ecNumber evidence="5 11">5.3.1.16</ecNumber>
    </recommendedName>
    <alternativeName>
        <fullName evidence="11">Phosphoribosylformimino-5-aminoimidazole carboxamide ribotide isomerase</fullName>
    </alternativeName>
</protein>
<dbReference type="InterPro" id="IPR011060">
    <property type="entry name" value="RibuloseP-bd_barrel"/>
</dbReference>
<evidence type="ECO:0000256" key="7">
    <source>
        <dbReference type="ARBA" id="ARBA00022490"/>
    </source>
</evidence>
<evidence type="ECO:0000313" key="14">
    <source>
        <dbReference type="EMBL" id="PTL87104.1"/>
    </source>
</evidence>
<reference evidence="14" key="2">
    <citation type="submission" date="2016-05" db="EMBL/GenBank/DDBJ databases">
        <authorList>
            <person name="Lavstsen T."/>
            <person name="Jespersen J.S."/>
        </authorList>
    </citation>
    <scope>NUCLEOTIDE SEQUENCE [LARGE SCALE GENOMIC DNA]</scope>
    <source>
        <strain evidence="14">U25</strain>
    </source>
</reference>
<dbReference type="InterPro" id="IPR023016">
    <property type="entry name" value="HisA/PriA"/>
</dbReference>
<keyword evidence="7 11" id="KW-0963">Cytoplasm</keyword>
<evidence type="ECO:0000313" key="13">
    <source>
        <dbReference type="EMBL" id="AJA91925.1"/>
    </source>
</evidence>
<dbReference type="EC" id="5.3.1.16" evidence="5 11"/>
<evidence type="ECO:0000256" key="12">
    <source>
        <dbReference type="RuleBase" id="RU003657"/>
    </source>
</evidence>
<comment type="pathway">
    <text evidence="3 11">Amino-acid biosynthesis; L-histidine biosynthesis; L-histidine from 5-phospho-alpha-D-ribose 1-diphosphate: step 4/9.</text>
</comment>
<dbReference type="GO" id="GO:0003949">
    <property type="term" value="F:1-(5-phosphoribosyl)-5-[(5-phosphoribosylamino)methylideneamino]imidazole-4-carboxamide isomerase activity"/>
    <property type="evidence" value="ECO:0007669"/>
    <property type="project" value="UniProtKB-UniRule"/>
</dbReference>
<reference evidence="13 15" key="1">
    <citation type="journal article" date="2015" name="Proc. Natl. Acad. Sci. U.S.A.">
        <title>Genomic and proteomic characterization of "Candidatus Nitrosopelagicus brevis": An ammonia-oxidizing archaeon from the open ocean.</title>
        <authorList>
            <person name="Santoro A.E."/>
            <person name="Dupont C.L."/>
            <person name="Richter R.A."/>
            <person name="Craig M.T."/>
            <person name="Carini P."/>
            <person name="McIlvin M.R."/>
            <person name="Yang Y."/>
            <person name="Orsi W.D."/>
            <person name="Moran D.M."/>
            <person name="Saito M.A."/>
        </authorList>
    </citation>
    <scope>NUCLEOTIDE SEQUENCE [LARGE SCALE GENOMIC DNA]</scope>
    <source>
        <strain evidence="13">CN25</strain>
        <strain evidence="15">V2</strain>
    </source>
</reference>
<dbReference type="KEGG" id="nbv:T478_1294"/>
<proteinExistence type="inferred from homology"/>
<dbReference type="GO" id="GO:0005737">
    <property type="term" value="C:cytoplasm"/>
    <property type="evidence" value="ECO:0007669"/>
    <property type="project" value="UniProtKB-SubCell"/>
</dbReference>
<accession>A0A0A7V5F5</accession>
<evidence type="ECO:0000256" key="1">
    <source>
        <dbReference type="ARBA" id="ARBA00000901"/>
    </source>
</evidence>
<dbReference type="GO" id="GO:0000105">
    <property type="term" value="P:L-histidine biosynthetic process"/>
    <property type="evidence" value="ECO:0007669"/>
    <property type="project" value="UniProtKB-UniRule"/>
</dbReference>
<dbReference type="GeneID" id="24817174"/>
<dbReference type="FunFam" id="3.20.20.70:FF:000009">
    <property type="entry name" value="1-(5-phosphoribosyl)-5-[(5-phosphoribosylamino)methylideneamino] imidazole-4-carboxamide isomerase"/>
    <property type="match status" value="1"/>
</dbReference>
<evidence type="ECO:0000313" key="15">
    <source>
        <dbReference type="Proteomes" id="UP000030944"/>
    </source>
</evidence>
<dbReference type="Pfam" id="PF00977">
    <property type="entry name" value="His_biosynth"/>
    <property type="match status" value="1"/>
</dbReference>
<dbReference type="HAMAP" id="MF_01014">
    <property type="entry name" value="HisA"/>
    <property type="match status" value="1"/>
</dbReference>
<dbReference type="Gene3D" id="3.20.20.70">
    <property type="entry name" value="Aldolase class I"/>
    <property type="match status" value="1"/>
</dbReference>
<evidence type="ECO:0000313" key="16">
    <source>
        <dbReference type="Proteomes" id="UP000241022"/>
    </source>
</evidence>
<evidence type="ECO:0000256" key="10">
    <source>
        <dbReference type="ARBA" id="ARBA00023235"/>
    </source>
</evidence>
<dbReference type="STRING" id="1410606.T478_1294"/>
<evidence type="ECO:0000256" key="4">
    <source>
        <dbReference type="ARBA" id="ARBA00009667"/>
    </source>
</evidence>
<evidence type="ECO:0000256" key="2">
    <source>
        <dbReference type="ARBA" id="ARBA00004496"/>
    </source>
</evidence>
<feature type="active site" description="Proton acceptor" evidence="11">
    <location>
        <position position="8"/>
    </location>
</feature>
<evidence type="ECO:0000256" key="11">
    <source>
        <dbReference type="HAMAP-Rule" id="MF_01014"/>
    </source>
</evidence>
<comment type="subcellular location">
    <subcellularLocation>
        <location evidence="2 11">Cytoplasm</location>
    </subcellularLocation>
</comment>
<evidence type="ECO:0000256" key="8">
    <source>
        <dbReference type="ARBA" id="ARBA00022605"/>
    </source>
</evidence>
<organism evidence="13 15">
    <name type="scientific">Candidatus Nitrosopelagicus brevis</name>
    <dbReference type="NCBI Taxonomy" id="1410606"/>
    <lineage>
        <taxon>Archaea</taxon>
        <taxon>Nitrososphaerota</taxon>
    </lineage>
</organism>
<comment type="similarity">
    <text evidence="4 11 12">Belongs to the HisA/HisF family.</text>
</comment>